<reference evidence="2" key="1">
    <citation type="submission" date="2021-02" db="EMBL/GenBank/DDBJ databases">
        <title>Natrosporangium hydrolyticum gen. nov., sp. nov, a haloalkaliphilic actinobacterium from a soda solonchak soil.</title>
        <authorList>
            <person name="Sorokin D.Y."/>
            <person name="Khijniak T.V."/>
            <person name="Zakharycheva A.P."/>
            <person name="Boueva O.V."/>
            <person name="Ariskina E.V."/>
            <person name="Hahnke R.L."/>
            <person name="Bunk B."/>
            <person name="Sproer C."/>
            <person name="Schumann P."/>
            <person name="Evtushenko L.I."/>
            <person name="Kublanov I.V."/>
        </authorList>
    </citation>
    <scope>NUCLEOTIDE SEQUENCE</scope>
    <source>
        <strain evidence="2">DSM 106523</strain>
    </source>
</reference>
<dbReference type="InterPro" id="IPR050834">
    <property type="entry name" value="Glycosyltransf_2"/>
</dbReference>
<accession>A0A895YIL7</accession>
<evidence type="ECO:0000313" key="2">
    <source>
        <dbReference type="EMBL" id="QSB14426.1"/>
    </source>
</evidence>
<dbReference type="PANTHER" id="PTHR43685">
    <property type="entry name" value="GLYCOSYLTRANSFERASE"/>
    <property type="match status" value="1"/>
</dbReference>
<dbReference type="Proteomes" id="UP000662857">
    <property type="component" value="Chromosome"/>
</dbReference>
<sequence>MTRTPRVVRNDWSRVPVPQLAGWRPTLTVSVIVPAFQCQQTLDLTLAALSRQTYPAELLEVVVVDDGSEPALVLPPLRPDRTRLIRLADSTAGWGRAYALAQGAARSSGEILHWLDADMVAFPDHVAAQARWHHLLPYAVTLGYKRFVEPAAGGSWPEPGAVVAAWERAAAGELFGGDEGEPHTYVERYIAQTDQLRSADHLAFRIHVGATAALRRELYDAAGGFDVELRLGEDTEFGYRLAQAGAVFVPEPAARSWHLGRTQVMRARAQVSRYNQPFFADRIPYPRHWRKVGGTSWSVPLAEVVVPATDAPLEQVRAAVDSVLRGTESDVRVHLVGPWQRLDRGRVRVLVDPVLDLQLLAATYRGEPRVRLVTEPPEAAFPAPYLLELPAAYGLKPDGLRSLIAVADRHQVGLVQVDTPGAGSPARLWRTAAVSRSRWVREPDESLVEVVSEVFGRRDATAEAAGLVDLTGWAAAELAAGIPAAANVGRRAPRLAPSTVEVGGVRSWLRATAVVAWLVARRMREMLRFGRR</sequence>
<keyword evidence="3" id="KW-1185">Reference proteome</keyword>
<feature type="domain" description="Glycosyltransferase 2-like" evidence="1">
    <location>
        <begin position="30"/>
        <end position="143"/>
    </location>
</feature>
<dbReference type="PANTHER" id="PTHR43685:SF3">
    <property type="entry name" value="SLR2126 PROTEIN"/>
    <property type="match status" value="1"/>
</dbReference>
<dbReference type="KEGG" id="nhy:JQS43_23525"/>
<gene>
    <name evidence="2" type="ORF">JQS43_23525</name>
</gene>
<dbReference type="InterPro" id="IPR029044">
    <property type="entry name" value="Nucleotide-diphossugar_trans"/>
</dbReference>
<dbReference type="SUPFAM" id="SSF53448">
    <property type="entry name" value="Nucleotide-diphospho-sugar transferases"/>
    <property type="match status" value="1"/>
</dbReference>
<proteinExistence type="predicted"/>
<organism evidence="2 3">
    <name type="scientific">Natronosporangium hydrolyticum</name>
    <dbReference type="NCBI Taxonomy" id="2811111"/>
    <lineage>
        <taxon>Bacteria</taxon>
        <taxon>Bacillati</taxon>
        <taxon>Actinomycetota</taxon>
        <taxon>Actinomycetes</taxon>
        <taxon>Micromonosporales</taxon>
        <taxon>Micromonosporaceae</taxon>
        <taxon>Natronosporangium</taxon>
    </lineage>
</organism>
<dbReference type="InterPro" id="IPR001173">
    <property type="entry name" value="Glyco_trans_2-like"/>
</dbReference>
<evidence type="ECO:0000259" key="1">
    <source>
        <dbReference type="Pfam" id="PF00535"/>
    </source>
</evidence>
<evidence type="ECO:0000313" key="3">
    <source>
        <dbReference type="Proteomes" id="UP000662857"/>
    </source>
</evidence>
<name>A0A895YIL7_9ACTN</name>
<dbReference type="EMBL" id="CP070499">
    <property type="protein sequence ID" value="QSB14426.1"/>
    <property type="molecule type" value="Genomic_DNA"/>
</dbReference>
<protein>
    <submittedName>
        <fullName evidence="2">Glycosyltransferase</fullName>
    </submittedName>
</protein>
<dbReference type="AlphaFoldDB" id="A0A895YIL7"/>
<dbReference type="Pfam" id="PF00535">
    <property type="entry name" value="Glycos_transf_2"/>
    <property type="match status" value="1"/>
</dbReference>
<dbReference type="RefSeq" id="WP_239676558.1">
    <property type="nucleotide sequence ID" value="NZ_CP070499.1"/>
</dbReference>
<dbReference type="Gene3D" id="3.90.550.10">
    <property type="entry name" value="Spore Coat Polysaccharide Biosynthesis Protein SpsA, Chain A"/>
    <property type="match status" value="1"/>
</dbReference>